<evidence type="ECO:0000313" key="2">
    <source>
        <dbReference type="Proteomes" id="UP001172082"/>
    </source>
</evidence>
<sequence length="119" mass="14010">MPVIFFGLKEADILKNLINLDKLKKNKRCQHQEKAASEYWDGIILEKYEDRKNHNIRTLVLKNTENRPIKITELAIDRSDLYDKLKVGDYIKKKQGELIVRVVSDSTESLTRLDYDCKE</sequence>
<keyword evidence="2" id="KW-1185">Reference proteome</keyword>
<dbReference type="EMBL" id="JAUJEA010000001">
    <property type="protein sequence ID" value="MDN5199897.1"/>
    <property type="molecule type" value="Genomic_DNA"/>
</dbReference>
<organism evidence="1 2">
    <name type="scientific">Splendidivirga corallicola</name>
    <dbReference type="NCBI Taxonomy" id="3051826"/>
    <lineage>
        <taxon>Bacteria</taxon>
        <taxon>Pseudomonadati</taxon>
        <taxon>Bacteroidota</taxon>
        <taxon>Cytophagia</taxon>
        <taxon>Cytophagales</taxon>
        <taxon>Splendidivirgaceae</taxon>
        <taxon>Splendidivirga</taxon>
    </lineage>
</organism>
<accession>A0ABT8KGQ3</accession>
<protein>
    <submittedName>
        <fullName evidence="1">Uncharacterized protein</fullName>
    </submittedName>
</protein>
<evidence type="ECO:0000313" key="1">
    <source>
        <dbReference type="EMBL" id="MDN5199897.1"/>
    </source>
</evidence>
<reference evidence="1" key="1">
    <citation type="submission" date="2023-06" db="EMBL/GenBank/DDBJ databases">
        <title>Genomic of Parafulvivirga corallium.</title>
        <authorList>
            <person name="Wang G."/>
        </authorList>
    </citation>
    <scope>NUCLEOTIDE SEQUENCE</scope>
    <source>
        <strain evidence="1">BMA10</strain>
    </source>
</reference>
<gene>
    <name evidence="1" type="ORF">QQ008_00950</name>
</gene>
<comment type="caution">
    <text evidence="1">The sequence shown here is derived from an EMBL/GenBank/DDBJ whole genome shotgun (WGS) entry which is preliminary data.</text>
</comment>
<proteinExistence type="predicted"/>
<dbReference type="Proteomes" id="UP001172082">
    <property type="component" value="Unassembled WGS sequence"/>
</dbReference>
<name>A0ABT8KGQ3_9BACT</name>